<evidence type="ECO:0000256" key="3">
    <source>
        <dbReference type="PROSITE-ProRule" id="PRU00221"/>
    </source>
</evidence>
<feature type="repeat" description="WD" evidence="3">
    <location>
        <begin position="350"/>
        <end position="384"/>
    </location>
</feature>
<dbReference type="InterPro" id="IPR036322">
    <property type="entry name" value="WD40_repeat_dom_sf"/>
</dbReference>
<gene>
    <name evidence="5" type="ORF">MAM1_0283d09217</name>
</gene>
<dbReference type="SUPFAM" id="SSF50978">
    <property type="entry name" value="WD40 repeat-like"/>
    <property type="match status" value="1"/>
</dbReference>
<sequence>MAQVESSSDLQHKPRDYYPTSQPILIHSNQGKSKMMSLNSSKSDSGYIHEAHLSGESQFSNKPPSIYLHEHIGDDEDDDEDMDKFSMHSSMLEDGASSKPEKSPKRSFFERIGLRKKHHLQPNTESNLEQDHPQLSDEDEQMDIIDHNEEDDDDGDELSSCSSSEEGNVPHISVSTSILTPRRPSSLGSQYQNGNYVKTKTKHKKNNQEFARLMLAQTIQTSYKSDTFTNNNKQEYHSHYRMSSDSSTEPSPNHPYGAIWALKFSKDGRYLASAGQNCVIYLWTLLAFQNQQDAPEFSINVLEEKPHMEYVGHKADILDLAWSKNNFLLSSSMDHTVRLWHTSQKDCLCVFQHLNFVTSIEFHPKDDRFFLSGSMDGRIRIWSIPEKRVAFWNEIPGNRLVTAAGFTLDGKTVIAGSHDGHCYFFETQSLKYITQISVNSDTNSNRNSSSKKGPKITGIEMMPGMPPGDEKLLVTSNDSKVRLYNMKDKSLMFKYKGVENTCLQIKANFSDDGRYIISGSEDCHTYIWRTEQSSVSPLHHLQESRSKALSVFGHVGESTLKLPSHHFDNHSTLSLQQHQSIPMSEKLNQQQHQPTRFSKWLKKRDNHADKIRSRTEYFEAHDHVVTAAIFAPAKTRQWIAKSKLDAIYNNTPLHLRRCSTASSGSHSSSFVKEEDQYPEGHILITADFRGLIKVWRIDSGSYHSSATLLPPLDTQSLHDTPTPPSDIVSTSPNSGSGARSISSSSSPKVKKNFGLFSSRNSK</sequence>
<feature type="compositionally biased region" description="Low complexity" evidence="4">
    <location>
        <begin position="731"/>
        <end position="746"/>
    </location>
</feature>
<keyword evidence="1 3" id="KW-0853">WD repeat</keyword>
<feature type="compositionally biased region" description="Acidic residues" evidence="4">
    <location>
        <begin position="73"/>
        <end position="82"/>
    </location>
</feature>
<feature type="compositionally biased region" description="Basic and acidic residues" evidence="4">
    <location>
        <begin position="99"/>
        <end position="113"/>
    </location>
</feature>
<dbReference type="InterPro" id="IPR015943">
    <property type="entry name" value="WD40/YVTN_repeat-like_dom_sf"/>
</dbReference>
<dbReference type="PROSITE" id="PS50082">
    <property type="entry name" value="WD_REPEATS_2"/>
    <property type="match status" value="2"/>
</dbReference>
<dbReference type="PANTHER" id="PTHR14221">
    <property type="entry name" value="WD REPEAT DOMAIN 44"/>
    <property type="match status" value="1"/>
</dbReference>
<feature type="compositionally biased region" description="Polar residues" evidence="4">
    <location>
        <begin position="19"/>
        <end position="31"/>
    </location>
</feature>
<accession>A0A0C9LX55</accession>
<feature type="compositionally biased region" description="Low complexity" evidence="4">
    <location>
        <begin position="32"/>
        <end position="45"/>
    </location>
</feature>
<dbReference type="Pfam" id="PF00400">
    <property type="entry name" value="WD40"/>
    <property type="match status" value="4"/>
</dbReference>
<reference evidence="5" key="1">
    <citation type="submission" date="2014-09" db="EMBL/GenBank/DDBJ databases">
        <title>Draft genome sequence of an oleaginous Mucoromycotina fungus Mucor ambiguus NBRC6742.</title>
        <authorList>
            <person name="Takeda I."/>
            <person name="Yamane N."/>
            <person name="Morita T."/>
            <person name="Tamano K."/>
            <person name="Machida M."/>
            <person name="Baker S."/>
            <person name="Koike H."/>
        </authorList>
    </citation>
    <scope>NUCLEOTIDE SEQUENCE</scope>
    <source>
        <strain evidence="5">NBRC 6742</strain>
    </source>
</reference>
<feature type="compositionally biased region" description="Acidic residues" evidence="4">
    <location>
        <begin position="136"/>
        <end position="157"/>
    </location>
</feature>
<dbReference type="PANTHER" id="PTHR14221:SF0">
    <property type="entry name" value="WD REPEAT-CONTAINING PROTEIN 44"/>
    <property type="match status" value="1"/>
</dbReference>
<protein>
    <submittedName>
        <fullName evidence="5">Uncharacterized protein</fullName>
    </submittedName>
</protein>
<dbReference type="AlphaFoldDB" id="A0A0C9LX55"/>
<dbReference type="Proteomes" id="UP000053815">
    <property type="component" value="Unassembled WGS sequence"/>
</dbReference>
<proteinExistence type="predicted"/>
<dbReference type="InterPro" id="IPR001680">
    <property type="entry name" value="WD40_rpt"/>
</dbReference>
<dbReference type="EMBL" id="DF836572">
    <property type="protein sequence ID" value="GAN09685.1"/>
    <property type="molecule type" value="Genomic_DNA"/>
</dbReference>
<dbReference type="Gene3D" id="2.130.10.10">
    <property type="entry name" value="YVTN repeat-like/Quinoprotein amine dehydrogenase"/>
    <property type="match status" value="1"/>
</dbReference>
<evidence type="ECO:0000313" key="5">
    <source>
        <dbReference type="EMBL" id="GAN09685.1"/>
    </source>
</evidence>
<feature type="region of interest" description="Disordered" evidence="4">
    <location>
        <begin position="713"/>
        <end position="762"/>
    </location>
</feature>
<evidence type="ECO:0000256" key="4">
    <source>
        <dbReference type="SAM" id="MobiDB-lite"/>
    </source>
</evidence>
<dbReference type="InterPro" id="IPR040324">
    <property type="entry name" value="WDR44/Dgr2"/>
</dbReference>
<evidence type="ECO:0000256" key="2">
    <source>
        <dbReference type="ARBA" id="ARBA00022737"/>
    </source>
</evidence>
<feature type="repeat" description="WD" evidence="3">
    <location>
        <begin position="310"/>
        <end position="350"/>
    </location>
</feature>
<dbReference type="OrthoDB" id="1932312at2759"/>
<organism evidence="5">
    <name type="scientific">Mucor ambiguus</name>
    <dbReference type="NCBI Taxonomy" id="91626"/>
    <lineage>
        <taxon>Eukaryota</taxon>
        <taxon>Fungi</taxon>
        <taxon>Fungi incertae sedis</taxon>
        <taxon>Mucoromycota</taxon>
        <taxon>Mucoromycotina</taxon>
        <taxon>Mucoromycetes</taxon>
        <taxon>Mucorales</taxon>
        <taxon>Mucorineae</taxon>
        <taxon>Mucoraceae</taxon>
        <taxon>Mucor</taxon>
    </lineage>
</organism>
<evidence type="ECO:0000313" key="6">
    <source>
        <dbReference type="Proteomes" id="UP000053815"/>
    </source>
</evidence>
<evidence type="ECO:0000256" key="1">
    <source>
        <dbReference type="ARBA" id="ARBA00022574"/>
    </source>
</evidence>
<keyword evidence="6" id="KW-1185">Reference proteome</keyword>
<feature type="region of interest" description="Disordered" evidence="4">
    <location>
        <begin position="1"/>
        <end position="194"/>
    </location>
</feature>
<dbReference type="PROSITE" id="PS50294">
    <property type="entry name" value="WD_REPEATS_REGION"/>
    <property type="match status" value="2"/>
</dbReference>
<dbReference type="SMART" id="SM00320">
    <property type="entry name" value="WD40"/>
    <property type="match status" value="7"/>
</dbReference>
<name>A0A0C9LX55_9FUNG</name>
<keyword evidence="2" id="KW-0677">Repeat</keyword>